<comment type="caution">
    <text evidence="3">The sequence shown here is derived from an EMBL/GenBank/DDBJ whole genome shotgun (WGS) entry which is preliminary data.</text>
</comment>
<evidence type="ECO:0000259" key="2">
    <source>
        <dbReference type="SMART" id="SM00903"/>
    </source>
</evidence>
<dbReference type="SUPFAM" id="SSF50475">
    <property type="entry name" value="FMN-binding split barrel"/>
    <property type="match status" value="1"/>
</dbReference>
<sequence>MERSGSFAVNLLREEQRELSIRFADRIPPEQKFEGLSLERGMGGVPLLQGTLGALECRTEAKVPVGDHYLFLGRVVTVHGGRPGKPLVYWDRDYWGLRESTGRLGAPEAPREGAP</sequence>
<keyword evidence="1" id="KW-0560">Oxidoreductase</keyword>
<dbReference type="EMBL" id="AUZY01011491">
    <property type="protein sequence ID" value="EQD34437.1"/>
    <property type="molecule type" value="Genomic_DNA"/>
</dbReference>
<accession>T0YRG3</accession>
<dbReference type="PANTHER" id="PTHR30466">
    <property type="entry name" value="FLAVIN REDUCTASE"/>
    <property type="match status" value="1"/>
</dbReference>
<proteinExistence type="predicted"/>
<dbReference type="AlphaFoldDB" id="T0YRG3"/>
<protein>
    <submittedName>
        <fullName evidence="3">Flavin reductase-like, FMN-binding domain protein</fullName>
    </submittedName>
</protein>
<dbReference type="Gene3D" id="2.30.110.10">
    <property type="entry name" value="Electron Transport, Fmn-binding Protein, Chain A"/>
    <property type="match status" value="1"/>
</dbReference>
<dbReference type="Pfam" id="PF01613">
    <property type="entry name" value="Flavin_Reduct"/>
    <property type="match status" value="1"/>
</dbReference>
<gene>
    <name evidence="3" type="ORF">B1B_17205</name>
</gene>
<evidence type="ECO:0000313" key="3">
    <source>
        <dbReference type="EMBL" id="EQD34437.1"/>
    </source>
</evidence>
<feature type="domain" description="Flavin reductase like" evidence="2">
    <location>
        <begin position="1"/>
        <end position="96"/>
    </location>
</feature>
<dbReference type="SMART" id="SM00903">
    <property type="entry name" value="Flavin_Reduct"/>
    <property type="match status" value="1"/>
</dbReference>
<dbReference type="InterPro" id="IPR012349">
    <property type="entry name" value="Split_barrel_FMN-bd"/>
</dbReference>
<evidence type="ECO:0000256" key="1">
    <source>
        <dbReference type="ARBA" id="ARBA00023002"/>
    </source>
</evidence>
<dbReference type="InterPro" id="IPR050268">
    <property type="entry name" value="NADH-dep_flavin_reductase"/>
</dbReference>
<dbReference type="GO" id="GO:0042602">
    <property type="term" value="F:riboflavin reductase (NADPH) activity"/>
    <property type="evidence" value="ECO:0007669"/>
    <property type="project" value="TreeGrafter"/>
</dbReference>
<reference evidence="3" key="1">
    <citation type="submission" date="2013-08" db="EMBL/GenBank/DDBJ databases">
        <authorList>
            <person name="Mendez C."/>
            <person name="Richter M."/>
            <person name="Ferrer M."/>
            <person name="Sanchez J."/>
        </authorList>
    </citation>
    <scope>NUCLEOTIDE SEQUENCE</scope>
</reference>
<dbReference type="GO" id="GO:0010181">
    <property type="term" value="F:FMN binding"/>
    <property type="evidence" value="ECO:0007669"/>
    <property type="project" value="InterPro"/>
</dbReference>
<reference evidence="3" key="2">
    <citation type="journal article" date="2014" name="ISME J.">
        <title>Microbial stratification in low pH oxic and suboxic macroscopic growths along an acid mine drainage.</title>
        <authorList>
            <person name="Mendez-Garcia C."/>
            <person name="Mesa V."/>
            <person name="Sprenger R.R."/>
            <person name="Richter M."/>
            <person name="Diez M.S."/>
            <person name="Solano J."/>
            <person name="Bargiela R."/>
            <person name="Golyshina O.V."/>
            <person name="Manteca A."/>
            <person name="Ramos J.L."/>
            <person name="Gallego J.R."/>
            <person name="Llorente I."/>
            <person name="Martins Dos Santos V.A."/>
            <person name="Jensen O.N."/>
            <person name="Pelaez A.I."/>
            <person name="Sanchez J."/>
            <person name="Ferrer M."/>
        </authorList>
    </citation>
    <scope>NUCLEOTIDE SEQUENCE</scope>
</reference>
<dbReference type="InterPro" id="IPR002563">
    <property type="entry name" value="Flavin_Rdtase-like_dom"/>
</dbReference>
<name>T0YRG3_9ZZZZ</name>
<organism evidence="3">
    <name type="scientific">mine drainage metagenome</name>
    <dbReference type="NCBI Taxonomy" id="410659"/>
    <lineage>
        <taxon>unclassified sequences</taxon>
        <taxon>metagenomes</taxon>
        <taxon>ecological metagenomes</taxon>
    </lineage>
</organism>
<dbReference type="PANTHER" id="PTHR30466:SF1">
    <property type="entry name" value="FMN REDUCTASE (NADH) RUTF"/>
    <property type="match status" value="1"/>
</dbReference>